<dbReference type="EMBL" id="CP056069">
    <property type="protein sequence ID" value="UKK00063.2"/>
    <property type="molecule type" value="Genomic_DNA"/>
</dbReference>
<gene>
    <name evidence="3" type="ORF">MACK_000131</name>
</gene>
<feature type="chain" id="PRO_5037264448" evidence="2">
    <location>
        <begin position="20"/>
        <end position="324"/>
    </location>
</feature>
<evidence type="ECO:0000313" key="3">
    <source>
        <dbReference type="EMBL" id="UKK00063.2"/>
    </source>
</evidence>
<accession>A0A976M8Y7</accession>
<keyword evidence="2" id="KW-0732">Signal</keyword>
<organism evidence="3 4">
    <name type="scientific">Theileria orientalis</name>
    <dbReference type="NCBI Taxonomy" id="68886"/>
    <lineage>
        <taxon>Eukaryota</taxon>
        <taxon>Sar</taxon>
        <taxon>Alveolata</taxon>
        <taxon>Apicomplexa</taxon>
        <taxon>Aconoidasida</taxon>
        <taxon>Piroplasmida</taxon>
        <taxon>Theileriidae</taxon>
        <taxon>Theileria</taxon>
    </lineage>
</organism>
<feature type="compositionally biased region" description="Basic and acidic residues" evidence="1">
    <location>
        <begin position="234"/>
        <end position="246"/>
    </location>
</feature>
<name>A0A976M8Y7_THEOR</name>
<evidence type="ECO:0000313" key="4">
    <source>
        <dbReference type="Proteomes" id="UP000244811"/>
    </source>
</evidence>
<evidence type="ECO:0000256" key="2">
    <source>
        <dbReference type="SAM" id="SignalP"/>
    </source>
</evidence>
<proteinExistence type="predicted"/>
<sequence>MKFATVLLFSVEAFLLVKAHRLDFTSAELSADDVDQHTLKTKDSEDTREVKLFASMYSDGFDSVVEDNFKLWGDDKTYKCSYAKVYFKDGKTLGVKLGLVRKDPGHFTKENSTEAFLRKVAGKWFVVSRKVFWSFVQRVFEVNYADRSYEEDEEFDRMEPNLGIARPPLRALKLVVHKHPEPNFPFKVSRELPQELKVNETKEVLVVPPKDHSENANPLSELDEIPNPPKTTKPKKDLGEEAHPMAELDNMTGPVKDPSEGEVKGGVKEDESPRVTPEEKEARLRKKGEDKSVVVKEDKDGEKSSFLTNSLLIPGIIMMFYTFN</sequence>
<evidence type="ECO:0000256" key="1">
    <source>
        <dbReference type="SAM" id="MobiDB-lite"/>
    </source>
</evidence>
<feature type="region of interest" description="Disordered" evidence="1">
    <location>
        <begin position="206"/>
        <end position="304"/>
    </location>
</feature>
<protein>
    <submittedName>
        <fullName evidence="3">Uncharacterized protein</fullName>
    </submittedName>
</protein>
<feature type="signal peptide" evidence="2">
    <location>
        <begin position="1"/>
        <end position="19"/>
    </location>
</feature>
<dbReference type="AlphaFoldDB" id="A0A976M8Y7"/>
<dbReference type="Proteomes" id="UP000244811">
    <property type="component" value="Chromosome 1"/>
</dbReference>
<feature type="compositionally biased region" description="Basic and acidic residues" evidence="1">
    <location>
        <begin position="257"/>
        <end position="303"/>
    </location>
</feature>
<reference evidence="3" key="1">
    <citation type="submission" date="2022-07" db="EMBL/GenBank/DDBJ databases">
        <title>Evaluation of T. orientalis genome assembly methods using nanopore sequencing and analysis of variation between genomes.</title>
        <authorList>
            <person name="Yam J."/>
            <person name="Micallef M.L."/>
            <person name="Liu M."/>
            <person name="Djordjevic S.P."/>
            <person name="Bogema D.R."/>
            <person name="Jenkins C."/>
        </authorList>
    </citation>
    <scope>NUCLEOTIDE SEQUENCE</scope>
    <source>
        <strain evidence="3">Goon Nure</strain>
    </source>
</reference>